<dbReference type="InterPro" id="IPR013149">
    <property type="entry name" value="ADH-like_C"/>
</dbReference>
<evidence type="ECO:0000313" key="4">
    <source>
        <dbReference type="EMBL" id="OAM26914.1"/>
    </source>
</evidence>
<dbReference type="InterPro" id="IPR020843">
    <property type="entry name" value="ER"/>
</dbReference>
<evidence type="ECO:0000256" key="1">
    <source>
        <dbReference type="ARBA" id="ARBA00022857"/>
    </source>
</evidence>
<dbReference type="InterPro" id="IPR036291">
    <property type="entry name" value="NAD(P)-bd_dom_sf"/>
</dbReference>
<feature type="domain" description="Enoyl reductase (ER)" evidence="3">
    <location>
        <begin position="11"/>
        <end position="327"/>
    </location>
</feature>
<dbReference type="OrthoDB" id="9780520at2"/>
<protein>
    <submittedName>
        <fullName evidence="4">Alcohol dehydrogenase</fullName>
    </submittedName>
</protein>
<comment type="caution">
    <text evidence="4">The sequence shown here is derived from an EMBL/GenBank/DDBJ whole genome shotgun (WGS) entry which is preliminary data.</text>
</comment>
<reference evidence="5" key="1">
    <citation type="submission" date="2016-05" db="EMBL/GenBank/DDBJ databases">
        <title>Draft genome of Corynebacterium afermentans subsp. afermentans LCDC 88199T.</title>
        <authorList>
            <person name="Bernier A.-M."/>
            <person name="Bernard K."/>
        </authorList>
    </citation>
    <scope>NUCLEOTIDE SEQUENCE [LARGE SCALE GENOMIC DNA]</scope>
    <source>
        <strain evidence="5">NML02-A-017</strain>
    </source>
</reference>
<dbReference type="EMBL" id="LXSL01000028">
    <property type="protein sequence ID" value="OAM26914.1"/>
    <property type="molecule type" value="Genomic_DNA"/>
</dbReference>
<gene>
    <name evidence="4" type="ORF">A7P95_08220</name>
</gene>
<dbReference type="STRING" id="1795827.A7P95_08220"/>
<organism evidence="4 5">
    <name type="scientific">Eikenella longinqua</name>
    <dbReference type="NCBI Taxonomy" id="1795827"/>
    <lineage>
        <taxon>Bacteria</taxon>
        <taxon>Pseudomonadati</taxon>
        <taxon>Pseudomonadota</taxon>
        <taxon>Betaproteobacteria</taxon>
        <taxon>Neisseriales</taxon>
        <taxon>Neisseriaceae</taxon>
        <taxon>Eikenella</taxon>
    </lineage>
</organism>
<dbReference type="GO" id="GO:0070402">
    <property type="term" value="F:NADPH binding"/>
    <property type="evidence" value="ECO:0007669"/>
    <property type="project" value="TreeGrafter"/>
</dbReference>
<proteinExistence type="predicted"/>
<dbReference type="SUPFAM" id="SSF50129">
    <property type="entry name" value="GroES-like"/>
    <property type="match status" value="1"/>
</dbReference>
<dbReference type="Pfam" id="PF08240">
    <property type="entry name" value="ADH_N"/>
    <property type="match status" value="1"/>
</dbReference>
<dbReference type="GO" id="GO:0016651">
    <property type="term" value="F:oxidoreductase activity, acting on NAD(P)H"/>
    <property type="evidence" value="ECO:0007669"/>
    <property type="project" value="TreeGrafter"/>
</dbReference>
<accession>A0A1A9RVZ4</accession>
<name>A0A1A9RVZ4_9NEIS</name>
<dbReference type="Pfam" id="PF00107">
    <property type="entry name" value="ADH_zinc_N"/>
    <property type="match status" value="1"/>
</dbReference>
<evidence type="ECO:0000313" key="5">
    <source>
        <dbReference type="Proteomes" id="UP000077885"/>
    </source>
</evidence>
<dbReference type="CDD" id="cd08268">
    <property type="entry name" value="MDR2"/>
    <property type="match status" value="1"/>
</dbReference>
<keyword evidence="5" id="KW-1185">Reference proteome</keyword>
<dbReference type="SUPFAM" id="SSF51735">
    <property type="entry name" value="NAD(P)-binding Rossmann-fold domains"/>
    <property type="match status" value="1"/>
</dbReference>
<dbReference type="InterPro" id="IPR011032">
    <property type="entry name" value="GroES-like_sf"/>
</dbReference>
<dbReference type="AlphaFoldDB" id="A0A1A9RVZ4"/>
<dbReference type="Gene3D" id="3.90.180.10">
    <property type="entry name" value="Medium-chain alcohol dehydrogenases, catalytic domain"/>
    <property type="match status" value="1"/>
</dbReference>
<dbReference type="SMART" id="SM00829">
    <property type="entry name" value="PKS_ER"/>
    <property type="match status" value="1"/>
</dbReference>
<keyword evidence="1" id="KW-0521">NADP</keyword>
<dbReference type="PANTHER" id="PTHR48106">
    <property type="entry name" value="QUINONE OXIDOREDUCTASE PIG3-RELATED"/>
    <property type="match status" value="1"/>
</dbReference>
<dbReference type="Gene3D" id="3.40.50.720">
    <property type="entry name" value="NAD(P)-binding Rossmann-like Domain"/>
    <property type="match status" value="1"/>
</dbReference>
<dbReference type="Proteomes" id="UP000077885">
    <property type="component" value="Unassembled WGS sequence"/>
</dbReference>
<keyword evidence="2" id="KW-0560">Oxidoreductase</keyword>
<dbReference type="InterPro" id="IPR013154">
    <property type="entry name" value="ADH-like_N"/>
</dbReference>
<evidence type="ECO:0000256" key="2">
    <source>
        <dbReference type="ARBA" id="ARBA00023002"/>
    </source>
</evidence>
<sequence>MSRQIQFDRVGNADVLEIRDIAVSAPQAGEVQIRMHALGLNRAEIMYRTGKYVINPVFPAKLGYEGAGVVTAVGADVKGVSVGDKVSIIPSFMFTEYGTYAEIANLPAHAVVKHPENLSFEQAAASWMMFVTAYGALIELGSLKAGEVVVLGAATSSVGLAAIQIAKMQGATVVALSRTHAKGDVLLEKGADFVLATQEDDITARLNEITGGKGVNLVFDPVGGKEAADIFKAMAHDGRYFIYGALSHDDIAVPVFDILAKHLTLRGYELFEITTIPEKLARAKEYVGKGLAQGSLKPEIDHIFDFADIRKAHEYMESNAQIGKVVVSVP</sequence>
<evidence type="ECO:0000259" key="3">
    <source>
        <dbReference type="SMART" id="SM00829"/>
    </source>
</evidence>
<dbReference type="PANTHER" id="PTHR48106:SF5">
    <property type="entry name" value="ZINC-CONTAINING ALCOHOL DEHYDROGENASE"/>
    <property type="match status" value="1"/>
</dbReference>